<keyword evidence="2" id="KW-1185">Reference proteome</keyword>
<comment type="caution">
    <text evidence="1">The sequence shown here is derived from an EMBL/GenBank/DDBJ whole genome shotgun (WGS) entry which is preliminary data.</text>
</comment>
<dbReference type="EMBL" id="JAWLNX010000023">
    <property type="protein sequence ID" value="MEB3370906.1"/>
    <property type="molecule type" value="Genomic_DNA"/>
</dbReference>
<accession>A0ABU6AHK3</accession>
<protein>
    <submittedName>
        <fullName evidence="1">Uncharacterized protein</fullName>
    </submittedName>
</protein>
<evidence type="ECO:0000313" key="1">
    <source>
        <dbReference type="EMBL" id="MEB3370906.1"/>
    </source>
</evidence>
<gene>
    <name evidence="1" type="ORF">R4I43_26230</name>
</gene>
<dbReference type="Proteomes" id="UP001327093">
    <property type="component" value="Unassembled WGS sequence"/>
</dbReference>
<sequence>MSSTMSLVLRESEISEAGMRGPAIALRLRKSAPVSPGSTIVQPIPNAAEVAECAGDAVTCREQLFRHHAAKAVADAGNEAVMDEFLRG</sequence>
<name>A0ABU6AHK3_9PSEU</name>
<reference evidence="1 2" key="1">
    <citation type="submission" date="2023-10" db="EMBL/GenBank/DDBJ databases">
        <title>Saccharopolyspora sp. nov., isolated from mangrove soil.</title>
        <authorList>
            <person name="Lu Y."/>
            <person name="Liu W."/>
        </authorList>
    </citation>
    <scope>NUCLEOTIDE SEQUENCE [LARGE SCALE GENOMIC DNA]</scope>
    <source>
        <strain evidence="1 2">S2-29</strain>
    </source>
</reference>
<proteinExistence type="predicted"/>
<evidence type="ECO:0000313" key="2">
    <source>
        <dbReference type="Proteomes" id="UP001327093"/>
    </source>
</evidence>
<dbReference type="RefSeq" id="WP_324268378.1">
    <property type="nucleotide sequence ID" value="NZ_JAWLNX010000023.1"/>
</dbReference>
<organism evidence="1 2">
    <name type="scientific">Saccharopolyspora mangrovi</name>
    <dbReference type="NCBI Taxonomy" id="3082379"/>
    <lineage>
        <taxon>Bacteria</taxon>
        <taxon>Bacillati</taxon>
        <taxon>Actinomycetota</taxon>
        <taxon>Actinomycetes</taxon>
        <taxon>Pseudonocardiales</taxon>
        <taxon>Pseudonocardiaceae</taxon>
        <taxon>Saccharopolyspora</taxon>
    </lineage>
</organism>